<protein>
    <recommendedName>
        <fullName evidence="1">GST N-terminal domain-containing protein</fullName>
    </recommendedName>
</protein>
<proteinExistence type="predicted"/>
<dbReference type="GO" id="GO:0016034">
    <property type="term" value="F:maleylacetoacetate isomerase activity"/>
    <property type="evidence" value="ECO:0007669"/>
    <property type="project" value="TreeGrafter"/>
</dbReference>
<dbReference type="GO" id="GO:0006559">
    <property type="term" value="P:L-phenylalanine catabolic process"/>
    <property type="evidence" value="ECO:0007669"/>
    <property type="project" value="TreeGrafter"/>
</dbReference>
<evidence type="ECO:0000313" key="2">
    <source>
        <dbReference type="EMBL" id="EIW76250.1"/>
    </source>
</evidence>
<accession>A0A5M3MBQ5</accession>
<dbReference type="Proteomes" id="UP000053558">
    <property type="component" value="Unassembled WGS sequence"/>
</dbReference>
<feature type="domain" description="GST N-terminal" evidence="1">
    <location>
        <begin position="10"/>
        <end position="101"/>
    </location>
</feature>
<comment type="caution">
    <text evidence="2">The sequence shown here is derived from an EMBL/GenBank/DDBJ whole genome shotgun (WGS) entry which is preliminary data.</text>
</comment>
<keyword evidence="3" id="KW-1185">Reference proteome</keyword>
<dbReference type="AlphaFoldDB" id="A0A5M3MBQ5"/>
<dbReference type="RefSeq" id="XP_007773341.1">
    <property type="nucleotide sequence ID" value="XM_007775151.1"/>
</dbReference>
<dbReference type="EMBL" id="JH711586">
    <property type="protein sequence ID" value="EIW76250.1"/>
    <property type="molecule type" value="Genomic_DNA"/>
</dbReference>
<dbReference type="GO" id="GO:0006749">
    <property type="term" value="P:glutathione metabolic process"/>
    <property type="evidence" value="ECO:0007669"/>
    <property type="project" value="TreeGrafter"/>
</dbReference>
<evidence type="ECO:0000259" key="1">
    <source>
        <dbReference type="PROSITE" id="PS50404"/>
    </source>
</evidence>
<dbReference type="PROSITE" id="PS50404">
    <property type="entry name" value="GST_NTER"/>
    <property type="match status" value="1"/>
</dbReference>
<dbReference type="PANTHER" id="PTHR42673">
    <property type="entry name" value="MALEYLACETOACETATE ISOMERASE"/>
    <property type="match status" value="1"/>
</dbReference>
<dbReference type="InterPro" id="IPR004045">
    <property type="entry name" value="Glutathione_S-Trfase_N"/>
</dbReference>
<name>A0A5M3MBQ5_CONPW</name>
<dbReference type="Gene3D" id="1.20.1050.10">
    <property type="match status" value="1"/>
</dbReference>
<dbReference type="InterPro" id="IPR036282">
    <property type="entry name" value="Glutathione-S-Trfase_C_sf"/>
</dbReference>
<dbReference type="KEGG" id="cput:CONPUDRAFT_64556"/>
<dbReference type="InterPro" id="IPR036249">
    <property type="entry name" value="Thioredoxin-like_sf"/>
</dbReference>
<dbReference type="GO" id="GO:0004364">
    <property type="term" value="F:glutathione transferase activity"/>
    <property type="evidence" value="ECO:0007669"/>
    <property type="project" value="TreeGrafter"/>
</dbReference>
<evidence type="ECO:0000313" key="3">
    <source>
        <dbReference type="Proteomes" id="UP000053558"/>
    </source>
</evidence>
<dbReference type="SUPFAM" id="SSF47616">
    <property type="entry name" value="GST C-terminal domain-like"/>
    <property type="match status" value="1"/>
</dbReference>
<reference evidence="3" key="1">
    <citation type="journal article" date="2012" name="Science">
        <title>The Paleozoic origin of enzymatic lignin decomposition reconstructed from 31 fungal genomes.</title>
        <authorList>
            <person name="Floudas D."/>
            <person name="Binder M."/>
            <person name="Riley R."/>
            <person name="Barry K."/>
            <person name="Blanchette R.A."/>
            <person name="Henrissat B."/>
            <person name="Martinez A.T."/>
            <person name="Otillar R."/>
            <person name="Spatafora J.W."/>
            <person name="Yadav J.S."/>
            <person name="Aerts A."/>
            <person name="Benoit I."/>
            <person name="Boyd A."/>
            <person name="Carlson A."/>
            <person name="Copeland A."/>
            <person name="Coutinho P.M."/>
            <person name="de Vries R.P."/>
            <person name="Ferreira P."/>
            <person name="Findley K."/>
            <person name="Foster B."/>
            <person name="Gaskell J."/>
            <person name="Glotzer D."/>
            <person name="Gorecki P."/>
            <person name="Heitman J."/>
            <person name="Hesse C."/>
            <person name="Hori C."/>
            <person name="Igarashi K."/>
            <person name="Jurgens J.A."/>
            <person name="Kallen N."/>
            <person name="Kersten P."/>
            <person name="Kohler A."/>
            <person name="Kuees U."/>
            <person name="Kumar T.K.A."/>
            <person name="Kuo A."/>
            <person name="LaButti K."/>
            <person name="Larrondo L.F."/>
            <person name="Lindquist E."/>
            <person name="Ling A."/>
            <person name="Lombard V."/>
            <person name="Lucas S."/>
            <person name="Lundell T."/>
            <person name="Martin R."/>
            <person name="McLaughlin D.J."/>
            <person name="Morgenstern I."/>
            <person name="Morin E."/>
            <person name="Murat C."/>
            <person name="Nagy L.G."/>
            <person name="Nolan M."/>
            <person name="Ohm R.A."/>
            <person name="Patyshakuliyeva A."/>
            <person name="Rokas A."/>
            <person name="Ruiz-Duenas F.J."/>
            <person name="Sabat G."/>
            <person name="Salamov A."/>
            <person name="Samejima M."/>
            <person name="Schmutz J."/>
            <person name="Slot J.C."/>
            <person name="St John F."/>
            <person name="Stenlid J."/>
            <person name="Sun H."/>
            <person name="Sun S."/>
            <person name="Syed K."/>
            <person name="Tsang A."/>
            <person name="Wiebenga A."/>
            <person name="Young D."/>
            <person name="Pisabarro A."/>
            <person name="Eastwood D.C."/>
            <person name="Martin F."/>
            <person name="Cullen D."/>
            <person name="Grigoriev I.V."/>
            <person name="Hibbett D.S."/>
        </authorList>
    </citation>
    <scope>NUCLEOTIDE SEQUENCE [LARGE SCALE GENOMIC DNA]</scope>
    <source>
        <strain evidence="3">RWD-64-598 SS2</strain>
    </source>
</reference>
<organism evidence="2 3">
    <name type="scientific">Coniophora puteana (strain RWD-64-598)</name>
    <name type="common">Brown rot fungus</name>
    <dbReference type="NCBI Taxonomy" id="741705"/>
    <lineage>
        <taxon>Eukaryota</taxon>
        <taxon>Fungi</taxon>
        <taxon>Dikarya</taxon>
        <taxon>Basidiomycota</taxon>
        <taxon>Agaricomycotina</taxon>
        <taxon>Agaricomycetes</taxon>
        <taxon>Agaricomycetidae</taxon>
        <taxon>Boletales</taxon>
        <taxon>Coniophorineae</taxon>
        <taxon>Coniophoraceae</taxon>
        <taxon>Coniophora</taxon>
    </lineage>
</organism>
<dbReference type="GeneID" id="19208366"/>
<dbReference type="Pfam" id="PF22041">
    <property type="entry name" value="GST_C_7"/>
    <property type="match status" value="1"/>
</dbReference>
<dbReference type="InterPro" id="IPR054416">
    <property type="entry name" value="GST_UstS-like_C"/>
</dbReference>
<dbReference type="OMA" id="PYHTEWV"/>
<dbReference type="PANTHER" id="PTHR42673:SF4">
    <property type="entry name" value="MALEYLACETOACETATE ISOMERASE"/>
    <property type="match status" value="1"/>
</dbReference>
<dbReference type="SUPFAM" id="SSF52833">
    <property type="entry name" value="Thioredoxin-like"/>
    <property type="match status" value="1"/>
</dbReference>
<sequence>MALPIVFYDIPSTLPNNAWSPNTWKIRYALNMKCLPYKTEWVEYPDIEPLAVKLGGAPTGTKPDGSPLYTLPMIKDPNNGKVVTDSLIIAAYLDEAYPDNVTLFPANINSLAAAFEAEVCGALDPILLLLISLSASILNPTSAKFYKSTREVIFDKKFEEFASVGAKRAEGWKKAEEGLGKIADWLATNGDSKYVLGDTASYADCILAGYMGWVTTIIPGAGLKSLENWHDGRWIKHLNAMEAFAKVQ</sequence>
<dbReference type="OrthoDB" id="4951845at2759"/>
<dbReference type="CDD" id="cd03038">
    <property type="entry name" value="GST_N_etherase_LigE"/>
    <property type="match status" value="1"/>
</dbReference>
<dbReference type="Gene3D" id="3.40.30.10">
    <property type="entry name" value="Glutaredoxin"/>
    <property type="match status" value="1"/>
</dbReference>
<dbReference type="Pfam" id="PF13409">
    <property type="entry name" value="GST_N_2"/>
    <property type="match status" value="1"/>
</dbReference>
<gene>
    <name evidence="2" type="ORF">CONPUDRAFT_64556</name>
</gene>